<dbReference type="AlphaFoldDB" id="A0A4Y4DSI7"/>
<evidence type="ECO:0000256" key="2">
    <source>
        <dbReference type="ARBA" id="ARBA00022692"/>
    </source>
</evidence>
<dbReference type="EMBL" id="BJNY01000013">
    <property type="protein sequence ID" value="GED06864.1"/>
    <property type="molecule type" value="Genomic_DNA"/>
</dbReference>
<evidence type="ECO:0000256" key="3">
    <source>
        <dbReference type="ARBA" id="ARBA00022989"/>
    </source>
</evidence>
<dbReference type="Proteomes" id="UP000316612">
    <property type="component" value="Unassembled WGS sequence"/>
</dbReference>
<reference evidence="7 8" key="1">
    <citation type="submission" date="2019-06" db="EMBL/GenBank/DDBJ databases">
        <title>Whole genome shotgun sequence of Glutamicibacter uratoxydans NBRC 15515.</title>
        <authorList>
            <person name="Hosoyama A."/>
            <person name="Uohara A."/>
            <person name="Ohji S."/>
            <person name="Ichikawa N."/>
        </authorList>
    </citation>
    <scope>NUCLEOTIDE SEQUENCE [LARGE SCALE GENOMIC DNA]</scope>
    <source>
        <strain evidence="7 8">NBRC 15515</strain>
    </source>
</reference>
<feature type="transmembrane region" description="Helical" evidence="5">
    <location>
        <begin position="6"/>
        <end position="25"/>
    </location>
</feature>
<evidence type="ECO:0000313" key="8">
    <source>
        <dbReference type="Proteomes" id="UP000316612"/>
    </source>
</evidence>
<comment type="caution">
    <text evidence="7">The sequence shown here is derived from an EMBL/GenBank/DDBJ whole genome shotgun (WGS) entry which is preliminary data.</text>
</comment>
<protein>
    <recommendedName>
        <fullName evidence="6">RDD domain-containing protein</fullName>
    </recommendedName>
</protein>
<dbReference type="Pfam" id="PF06271">
    <property type="entry name" value="RDD"/>
    <property type="match status" value="1"/>
</dbReference>
<feature type="transmembrane region" description="Helical" evidence="5">
    <location>
        <begin position="37"/>
        <end position="58"/>
    </location>
</feature>
<keyword evidence="3 5" id="KW-1133">Transmembrane helix</keyword>
<keyword evidence="2 5" id="KW-0812">Transmembrane</keyword>
<name>A0A4Y4DSI7_GLUUR</name>
<sequence>MLLDYSVILGWMAVLALATLLLWLLTGKVHNWLELGVTGAQALGFLVLVAPVGIYLYATESFSAQATWGKAKLGLKVVDAATGGKPSKAQVLLRTAIKLLPWEIAHFAVWHIVARVSSGQPAFNRRLMAVTLLADALPFAYVASVAFQRDRRGPHDLAAGTQVVDARVN</sequence>
<feature type="domain" description="RDD" evidence="6">
    <location>
        <begin position="2"/>
        <end position="160"/>
    </location>
</feature>
<dbReference type="GO" id="GO:0016020">
    <property type="term" value="C:membrane"/>
    <property type="evidence" value="ECO:0007669"/>
    <property type="project" value="UniProtKB-SubCell"/>
</dbReference>
<evidence type="ECO:0000256" key="5">
    <source>
        <dbReference type="SAM" id="Phobius"/>
    </source>
</evidence>
<organism evidence="7 8">
    <name type="scientific">Glutamicibacter uratoxydans</name>
    <name type="common">Arthrobacter uratoxydans</name>
    <dbReference type="NCBI Taxonomy" id="43667"/>
    <lineage>
        <taxon>Bacteria</taxon>
        <taxon>Bacillati</taxon>
        <taxon>Actinomycetota</taxon>
        <taxon>Actinomycetes</taxon>
        <taxon>Micrococcales</taxon>
        <taxon>Micrococcaceae</taxon>
        <taxon>Glutamicibacter</taxon>
    </lineage>
</organism>
<keyword evidence="8" id="KW-1185">Reference proteome</keyword>
<evidence type="ECO:0000256" key="1">
    <source>
        <dbReference type="ARBA" id="ARBA00004141"/>
    </source>
</evidence>
<keyword evidence="4 5" id="KW-0472">Membrane</keyword>
<dbReference type="InterPro" id="IPR010432">
    <property type="entry name" value="RDD"/>
</dbReference>
<evidence type="ECO:0000256" key="4">
    <source>
        <dbReference type="ARBA" id="ARBA00023136"/>
    </source>
</evidence>
<accession>A0A4Y4DSI7</accession>
<evidence type="ECO:0000259" key="6">
    <source>
        <dbReference type="Pfam" id="PF06271"/>
    </source>
</evidence>
<comment type="subcellular location">
    <subcellularLocation>
        <location evidence="1">Membrane</location>
        <topology evidence="1">Multi-pass membrane protein</topology>
    </subcellularLocation>
</comment>
<gene>
    <name evidence="7" type="ORF">AUR04nite_23960</name>
</gene>
<proteinExistence type="predicted"/>
<evidence type="ECO:0000313" key="7">
    <source>
        <dbReference type="EMBL" id="GED06864.1"/>
    </source>
</evidence>